<dbReference type="Pfam" id="PF25057">
    <property type="entry name" value="CUT_N"/>
    <property type="match status" value="1"/>
</dbReference>
<evidence type="ECO:0000259" key="9">
    <source>
        <dbReference type="PROSITE" id="PS51034"/>
    </source>
</evidence>
<comment type="subcellular location">
    <subcellularLocation>
        <location evidence="1">Cell membrane</location>
        <topology evidence="1">Single-pass type I membrane protein</topology>
    </subcellularLocation>
</comment>
<evidence type="ECO:0000256" key="1">
    <source>
        <dbReference type="ARBA" id="ARBA00004251"/>
    </source>
</evidence>
<dbReference type="AlphaFoldDB" id="A0A914UV67"/>
<evidence type="ECO:0000256" key="8">
    <source>
        <dbReference type="SAM" id="MobiDB-lite"/>
    </source>
</evidence>
<dbReference type="PROSITE" id="PS51034">
    <property type="entry name" value="ZP_2"/>
    <property type="match status" value="1"/>
</dbReference>
<name>A0A914UV67_9BILA</name>
<dbReference type="InterPro" id="IPR056953">
    <property type="entry name" value="CUT_N"/>
</dbReference>
<keyword evidence="5" id="KW-0732">Signal</keyword>
<evidence type="ECO:0000256" key="3">
    <source>
        <dbReference type="ARBA" id="ARBA00022475"/>
    </source>
</evidence>
<accession>A0A914UV67</accession>
<keyword evidence="6" id="KW-1133">Transmembrane helix</keyword>
<reference evidence="11" key="1">
    <citation type="submission" date="2022-11" db="UniProtKB">
        <authorList>
            <consortium name="WormBaseParasite"/>
        </authorList>
    </citation>
    <scope>IDENTIFICATION</scope>
</reference>
<dbReference type="InterPro" id="IPR051962">
    <property type="entry name" value="Cuticlin"/>
</dbReference>
<dbReference type="InterPro" id="IPR057475">
    <property type="entry name" value="CUT_C"/>
</dbReference>
<evidence type="ECO:0000256" key="2">
    <source>
        <dbReference type="ARBA" id="ARBA00022460"/>
    </source>
</evidence>
<keyword evidence="2" id="KW-0193">Cuticle</keyword>
<evidence type="ECO:0000313" key="10">
    <source>
        <dbReference type="Proteomes" id="UP000887566"/>
    </source>
</evidence>
<keyword evidence="10" id="KW-1185">Reference proteome</keyword>
<feature type="compositionally biased region" description="Low complexity" evidence="8">
    <location>
        <begin position="243"/>
        <end position="271"/>
    </location>
</feature>
<organism evidence="10 11">
    <name type="scientific">Plectus sambesii</name>
    <dbReference type="NCBI Taxonomy" id="2011161"/>
    <lineage>
        <taxon>Eukaryota</taxon>
        <taxon>Metazoa</taxon>
        <taxon>Ecdysozoa</taxon>
        <taxon>Nematoda</taxon>
        <taxon>Chromadorea</taxon>
        <taxon>Plectida</taxon>
        <taxon>Plectina</taxon>
        <taxon>Plectoidea</taxon>
        <taxon>Plectidae</taxon>
        <taxon>Plectus</taxon>
    </lineage>
</organism>
<feature type="region of interest" description="Disordered" evidence="8">
    <location>
        <begin position="226"/>
        <end position="271"/>
    </location>
</feature>
<dbReference type="SMART" id="SM00241">
    <property type="entry name" value="ZP"/>
    <property type="match status" value="1"/>
</dbReference>
<dbReference type="WBParaSite" id="PSAMB.scaffold12659size2655.g35006.t1">
    <property type="protein sequence ID" value="PSAMB.scaffold12659size2655.g35006.t1"/>
    <property type="gene ID" value="PSAMB.scaffold12659size2655.g35006"/>
</dbReference>
<evidence type="ECO:0000313" key="11">
    <source>
        <dbReference type="WBParaSite" id="PSAMB.scaffold12659size2655.g35006.t1"/>
    </source>
</evidence>
<keyword evidence="4" id="KW-0812">Transmembrane</keyword>
<sequence>MFTGKVYVKGHYNNPECRVDYSKPSEDGRPLGGIKLSHGACDMDRQRMISPQGMQFSAVLVVSFHPLFITKIDRAFNIKCMYRELTRTVSSQLEVSMLTTTQLEHTFPMPSCTYTIRKDEIDGEILRYARVGEQVVHRWECQSEVYGILVHSCFVEDGQGEKQLIVDKSGCHTDRFLLGDPTYVEALNMAYRESHVFKFADRVAVRFQCEIRLCLKEDGGCNGITPPACSDANRRPSERLTQPDNSTTDATPTNATDASSTTTASPSTTSASARLRHRFIRAVPNQPQTHITDGSFDFRPIDGDLFSQYLYVLDSVEEPKHEGTAVVDRGSGVGESSGANFVKLLSLKRPELGRMVSCIGA</sequence>
<dbReference type="GO" id="GO:0042302">
    <property type="term" value="F:structural constituent of cuticle"/>
    <property type="evidence" value="ECO:0007669"/>
    <property type="project" value="UniProtKB-KW"/>
</dbReference>
<evidence type="ECO:0000256" key="6">
    <source>
        <dbReference type="ARBA" id="ARBA00022989"/>
    </source>
</evidence>
<dbReference type="InterPro" id="IPR001507">
    <property type="entry name" value="ZP_dom"/>
</dbReference>
<protein>
    <submittedName>
        <fullName evidence="11">ZP domain-containing protein</fullName>
    </submittedName>
</protein>
<evidence type="ECO:0000256" key="5">
    <source>
        <dbReference type="ARBA" id="ARBA00022729"/>
    </source>
</evidence>
<keyword evidence="3" id="KW-1003">Cell membrane</keyword>
<dbReference type="Pfam" id="PF25301">
    <property type="entry name" value="CUT_C"/>
    <property type="match status" value="1"/>
</dbReference>
<dbReference type="PANTHER" id="PTHR22907:SF7">
    <property type="entry name" value="ZP DOMAIN-CONTAINING PROTEIN"/>
    <property type="match status" value="1"/>
</dbReference>
<evidence type="ECO:0000256" key="7">
    <source>
        <dbReference type="ARBA" id="ARBA00023136"/>
    </source>
</evidence>
<dbReference type="GO" id="GO:0005886">
    <property type="term" value="C:plasma membrane"/>
    <property type="evidence" value="ECO:0007669"/>
    <property type="project" value="UniProtKB-SubCell"/>
</dbReference>
<feature type="domain" description="ZP" evidence="9">
    <location>
        <begin position="1"/>
        <end position="228"/>
    </location>
</feature>
<evidence type="ECO:0000256" key="4">
    <source>
        <dbReference type="ARBA" id="ARBA00022692"/>
    </source>
</evidence>
<proteinExistence type="predicted"/>
<dbReference type="Proteomes" id="UP000887566">
    <property type="component" value="Unplaced"/>
</dbReference>
<dbReference type="PANTHER" id="PTHR22907">
    <property type="entry name" value="GH04558P"/>
    <property type="match status" value="1"/>
</dbReference>
<keyword evidence="7" id="KW-0472">Membrane</keyword>